<evidence type="ECO:0000313" key="1">
    <source>
        <dbReference type="EMBL" id="MEA5403236.1"/>
    </source>
</evidence>
<sequence>MEALEKPILKSRDITQTFVVYAAHIEVWADVSAKTAQREMRKIRNHFGLQKRARLTFLEVAEFYGWRKQELLEELNTRRIRVKERLKEKI</sequence>
<comment type="caution">
    <text evidence="1">The sequence shown here is derived from an EMBL/GenBank/DDBJ whole genome shotgun (WGS) entry which is preliminary data.</text>
</comment>
<organism evidence="1 2">
    <name type="scientific">Arcicella gelida</name>
    <dbReference type="NCBI Taxonomy" id="2984195"/>
    <lineage>
        <taxon>Bacteria</taxon>
        <taxon>Pseudomonadati</taxon>
        <taxon>Bacteroidota</taxon>
        <taxon>Cytophagia</taxon>
        <taxon>Cytophagales</taxon>
        <taxon>Flectobacillaceae</taxon>
        <taxon>Arcicella</taxon>
    </lineage>
</organism>
<dbReference type="EMBL" id="JAYGIL010000010">
    <property type="protein sequence ID" value="MEA5403236.1"/>
    <property type="molecule type" value="Genomic_DNA"/>
</dbReference>
<dbReference type="Proteomes" id="UP001303899">
    <property type="component" value="Unassembled WGS sequence"/>
</dbReference>
<accession>A0ABU5S469</accession>
<proteinExistence type="predicted"/>
<evidence type="ECO:0000313" key="2">
    <source>
        <dbReference type="Proteomes" id="UP001303899"/>
    </source>
</evidence>
<name>A0ABU5S469_9BACT</name>
<protein>
    <submittedName>
        <fullName evidence="1">Uncharacterized protein</fullName>
    </submittedName>
</protein>
<reference evidence="1 2" key="1">
    <citation type="submission" date="2023-12" db="EMBL/GenBank/DDBJ databases">
        <title>Novel species of the genus Arcicella isolated from rivers.</title>
        <authorList>
            <person name="Lu H."/>
        </authorList>
    </citation>
    <scope>NUCLEOTIDE SEQUENCE [LARGE SCALE GENOMIC DNA]</scope>
    <source>
        <strain evidence="1 2">DC2W</strain>
    </source>
</reference>
<keyword evidence="2" id="KW-1185">Reference proteome</keyword>
<dbReference type="RefSeq" id="WP_323328544.1">
    <property type="nucleotide sequence ID" value="NZ_JAYGIL010000010.1"/>
</dbReference>
<gene>
    <name evidence="1" type="ORF">VB776_09945</name>
</gene>